<dbReference type="InterPro" id="IPR016024">
    <property type="entry name" value="ARM-type_fold"/>
</dbReference>
<evidence type="ECO:0000256" key="3">
    <source>
        <dbReference type="SAM" id="MobiDB-lite"/>
    </source>
</evidence>
<dbReference type="CDD" id="cd00170">
    <property type="entry name" value="SEC14"/>
    <property type="match status" value="1"/>
</dbReference>
<keyword evidence="1" id="KW-0343">GTPase activation</keyword>
<feature type="region of interest" description="Disordered" evidence="3">
    <location>
        <begin position="1404"/>
        <end position="1439"/>
    </location>
</feature>
<dbReference type="PROSITE" id="PS50018">
    <property type="entry name" value="RAS_GTPASE_ACTIV_2"/>
    <property type="match status" value="1"/>
</dbReference>
<dbReference type="InterPro" id="IPR001936">
    <property type="entry name" value="RasGAP_dom"/>
</dbReference>
<feature type="compositionally biased region" description="Low complexity" evidence="3">
    <location>
        <begin position="643"/>
        <end position="661"/>
    </location>
</feature>
<dbReference type="EMBL" id="JAFCIX010000310">
    <property type="protein sequence ID" value="KAH6595342.1"/>
    <property type="molecule type" value="Genomic_DNA"/>
</dbReference>
<keyword evidence="4" id="KW-0472">Membrane</keyword>
<feature type="region of interest" description="Disordered" evidence="3">
    <location>
        <begin position="637"/>
        <end position="662"/>
    </location>
</feature>
<dbReference type="CDD" id="cd05392">
    <property type="entry name" value="RasGAP_Neurofibromin_like"/>
    <property type="match status" value="1"/>
</dbReference>
<reference evidence="7 8" key="1">
    <citation type="submission" date="2021-02" db="EMBL/GenBank/DDBJ databases">
        <title>Variation within the Batrachochytrium salamandrivorans European outbreak.</title>
        <authorList>
            <person name="Kelly M."/>
            <person name="Pasmans F."/>
            <person name="Shea T.P."/>
            <person name="Munoz J.F."/>
            <person name="Carranza S."/>
            <person name="Cuomo C.A."/>
            <person name="Martel A."/>
        </authorList>
    </citation>
    <scope>NUCLEOTIDE SEQUENCE [LARGE SCALE GENOMIC DNA]</scope>
    <source>
        <strain evidence="7 8">AMFP18/2</strain>
    </source>
</reference>
<dbReference type="SMART" id="SM00323">
    <property type="entry name" value="RasGAP"/>
    <property type="match status" value="1"/>
</dbReference>
<dbReference type="SUPFAM" id="SSF52087">
    <property type="entry name" value="CRAL/TRIO domain"/>
    <property type="match status" value="1"/>
</dbReference>
<dbReference type="InterPro" id="IPR008936">
    <property type="entry name" value="Rho_GTPase_activation_prot"/>
</dbReference>
<dbReference type="SUPFAM" id="SSF48371">
    <property type="entry name" value="ARM repeat"/>
    <property type="match status" value="1"/>
</dbReference>
<feature type="transmembrane region" description="Helical" evidence="4">
    <location>
        <begin position="45"/>
        <end position="67"/>
    </location>
</feature>
<dbReference type="Pfam" id="PF00616">
    <property type="entry name" value="RasGAP"/>
    <property type="match status" value="1"/>
</dbReference>
<name>A0ABQ8FBE1_9FUNG</name>
<feature type="domain" description="CRAL-TRIO" evidence="6">
    <location>
        <begin position="2537"/>
        <end position="2694"/>
    </location>
</feature>
<feature type="compositionally biased region" description="Low complexity" evidence="3">
    <location>
        <begin position="1404"/>
        <end position="1422"/>
    </location>
</feature>
<evidence type="ECO:0000256" key="2">
    <source>
        <dbReference type="ARBA" id="ARBA00022553"/>
    </source>
</evidence>
<dbReference type="Proteomes" id="UP001648503">
    <property type="component" value="Unassembled WGS sequence"/>
</dbReference>
<evidence type="ECO:0000313" key="8">
    <source>
        <dbReference type="Proteomes" id="UP001648503"/>
    </source>
</evidence>
<dbReference type="SMART" id="SM00516">
    <property type="entry name" value="SEC14"/>
    <property type="match status" value="1"/>
</dbReference>
<feature type="transmembrane region" description="Helical" evidence="4">
    <location>
        <begin position="79"/>
        <end position="98"/>
    </location>
</feature>
<keyword evidence="8" id="KW-1185">Reference proteome</keyword>
<dbReference type="PANTHER" id="PTHR10194">
    <property type="entry name" value="RAS GTPASE-ACTIVATING PROTEINS"/>
    <property type="match status" value="1"/>
</dbReference>
<dbReference type="InterPro" id="IPR011993">
    <property type="entry name" value="PH-like_dom_sf"/>
</dbReference>
<feature type="transmembrane region" description="Helical" evidence="4">
    <location>
        <begin position="322"/>
        <end position="342"/>
    </location>
</feature>
<dbReference type="Gene3D" id="2.30.29.30">
    <property type="entry name" value="Pleckstrin-homology domain (PH domain)/Phosphotyrosine-binding domain (PTB)"/>
    <property type="match status" value="1"/>
</dbReference>
<sequence length="3695" mass="404436">MEDNGLTDIPPVVTQTTTLIASRTTGRRKLNPWQLDWSRCLLRVVVARAIVVVSFQVAFIANISAFLHDCFGVNMTQGAGMTIVYALVFIAYELYNIYLIQDAVVELNTPQAVGVTMLMVIIGLYSALQLSQTEQLKSCAVLWRDVTAAASTDAALATINVMDQFGNDQLCPSPNIITASATQTVQLTLRGVANTTFPLLLHLDKAHTRLSDRLDQPDSLRTISIACISVISVLNIVQLILATKTYTVQGWEVLRQHGASLRRQSMMIRFKVFGMLYRLKVFFMACNVIQVVGAILISTVFTDEYMQLVRDPQDAANVLRMIPWWFIVFMLEVAIYGLTVRLYYKVTVWGLRMFLWLSLANVCGLISLIITVWNYPMLVLVQFWFTVASSGVVVLDTALFAVGLQALWTDDISYGLQDLIHPQKMRVWPEPRMVIEPLPSATLLHTTALTSLLPILPRQLISGCICSCTLNPAASTMSDNRLLTALLTRIADKLPVSSGLSLSFLAADPIFTQNISWIYELAPWKIHDITFGLIGILDALIKSEESALATHNAPLALTASQSQLLVLRLIANCLARSWSLHRRNSTKTKQGSRTLAVPAPFSLGHDKLRYSPGSQSSEILELNRSPHLRSKMAARGIHGNDKTSSLTSSPLSGSSPLVSSSQYPADSLASVDILIDPPRFDEPVAILLLNQALRFFQTPMGNINLDTYSHSSISPNSQFSNIDILSSAKYGYLPARVGISNFYKGISSRMSEDAISQSILSLNGLDAVNLEFELEYTASLIIYYLSASNWGIILARIKTKIASFYHYPSGASSLMSHVSSSKGDAVDINLADLRMLECCHFDIGRLSTALAEITPHLKIFHKKTMAVAVVGIRKAIWNWIEAFPLEFASLCHDRKNLDGHPEVLFDFLHVNADSSRKKNLYWPTQTMLLLLSAEDLFLYTNAGSSGASLAKKIQFLESLKKTIKNNKGYDSAVLCYTDLCKAATFASKSDGASLRILIGSFETELKEKLFDPLRPISLSTEDSGTIDESLLSDCLTSLFKLNPLNTLRNVYPVLVEPGVPPLYRMLFMKSCADLVTDTAPLPWNPPIDVALADYIRHLFLEYVGRDKHSDVKARRQFLKIQRDRRTRKLQAEEAERSEMILGALQCWSSSPTLAIVRDSTVITSDEFMVLSQAIAACLLDPMEAIRSVAAQTLLRLFDPQFIGHWDGARPDWRQNVDTFAPSETGMRVFWRTSSAVLHSVARQLLDIHSQPEVDVDIVQDTVSLLCDLLFSRNQFLRIRSEFIAASTGCAIQERFAASVSMEISLLFLICSPEQGISRVAAVCFQRLVEEADITGEASLTLGGSSSDLNECISPWLDGSSANLVTAGANDANLGARFNYTTTSPSLPGSGVSTINNINATTTTTANATTNDDNNNNNNTTTTGSGGSGSNAASAPPTVGTMPVFPIVQNLDMYRSLSKMFDDTLSAENVLVMSNKAQQKALRKALQRTERPTPGNLGAWEEVYRRWRIISQGLLKGTMVNSMPAGGGGGGSGAGNGSAGVTAMAGVVDKLTSSIGKLDVDDDDQAKSSRFARHKVSLRSGTDYVLPAATSSISSGQMMGRASSDIAFGSGDDQAEWHNYTGFLCSLGNVCLLASQHLAAPSSTASASGVASGASLALGASMSLQPASAAGLLSIPSMANSINGGVAHSGGLERAPTVNKASLLSPQTLRVSNILGSVDKHRLNVTSSADDISSSSGHSFLDPLSPLSEGVTSINWGASVNSQLAISYSRAKQTVERFVRELVELMIHTGPVVRDAIRELLATEASGGLYAILFMFFERSLVGIFSPGTDDICSERNIMLVETILIITRSVLDRASDLYANSKSSSEPFAQSSAVHLSLYSIDFAWIILNLSRFINRLAMLPAHAIAATRAKIRVCQLLEQLLHRKELVGIKQDVLFRNRMMQVVLEWNSEFSIKTGDQQQVALLTDGTLKINAELDGMTMLAIVALLDGLPLVPVNESNGTLTEIDDDDNNKTKTKMFSTNLTFFLKVLQTCKIVETIDANRQQITPELRALINKSKESTQHLTLLKDNTIIALSNLISANIKAGLKYSLSIAYHEDPRTRAAFMHVLANILEGGSVSGLLNGKWKDSKFTRLLELLTDDDLAIVLTLCDVTSSNDIDSIATALLGIFEKFGKASKLISTVIEDEIQHTDTATGIFRRNSIATKLLTMYARSESQDFLYITLRPIIFTLSEMNPGLSFEIDPLRLETGGDLTVNMANLQSVTQDFLTNIFGNVAHFPTKLRLICAKVAESVSRKFPGAGLLGVGAFVFLRFICPAIVAPETHNLIRAPIQQRELRRGLILITKVVQNLANCVLFGAKEGFMLGLNVLLEANQDAVQTFLSEISTSVSSERSIDDPAISVHTEELTGFATMLHGQLENYFGKMERAVAASTIEGHSGPNVAKYGTISRGMLRNLEDSTDLSHLGEDEQLGSDFPISPALGPASFSADVSGSRAGMYPSPAPLFEVTHAESTSSGNSTHTNSSWALHDFMKRQAGLPTKPGMLKFIKEQRVFYEAGTSTDGRPVLYYITRKVQPDSVDMNMLLHVILEQCAALVSKPFDLLVDLTFVGREHQWPTEALHTLEKVLPNEARQNLHTLFFLHANTYFKVMAKHAPRLLHSRMAKRTVFCSNVKDLFEFISKDKLILPKSTLGIYDQDLTVFTQTQVHLFKGSSMGVTLSISQNVLILLMTKKQELMGLQPPIVDIFHISDIRDVGVSSNDPKNGENEFYIKFHEKHGASTPMIPGGSTTIYLSSQRRDNIIQALRSAVARFQLSRPPISADERNVSPRDLPGTLLNIALLNLCSEEPTLRVSSYDLLCAIVTGFGFNAGTHLHRTKGLAIPLNSHRFVQDISITLAKSEVSLTFEFVAEGLLGYPRLSRELQLHMLNYLSPWLPNLVVYLLPADSIENASQVAESRAKVTQVLTTLIHLTLKERENFLAIQTHVWSVIGQHEVLLPITINLFIETAKNLPFAANETEILANTLITLASPNSHAVSGVIIRALRHALSSTYVKPRTSVVDHSAWGLVQILLRFTLMLSFDDKLCLSIYIADLFHALTLVVGLGSPILRRTVHGIVLNTLQVLLATSGLGETNISGLHIALDKLHDPKYARMFAISSPIAASSSSTTSSASMVSSYRNRPEHSRHYITSAFVVNSETVQGEVVRELQLPEIDFFVNTLIEIVTYGAPTIDICATWKTRWISLAARSAFEDNFTAQIRSFLMIGSLAKEGFDSDLLYQTLVALRSALLRFEDNKPLLVQSVVKCLCNSLYSAPAHEHIIVPLFWLALGLVQVGYIPFFHSGLDLLHVVLRLIEENPALRGTVLTRALLNGRLAIQNDAIKLDHETLIYFGEFLSFSVAATLLKGLSNPILKLRTTNVLTMLLRMSAYNADARLVKSGSFNPGSSAGSIDADLFVRDSLGYVIALLPTTENPETLLTLAGLARRGMTIDDDSGSTDASEGSDELLNRLNKPTSRPSLLSRGLSVYGASTWRERLLEVVPLSNQTTAALIFGMLQALLEASEFEPEVLQIYRLLAAIADHSPIAFYPLYVRLISRFSNIMLTTKSPQLSDLVHAIFLSMAALTVGGVSGGGGQMLSSSSASPRMLASASKVPSYEDISDVLTRNGFSGMLTALSPDQQLSKDTKMRRITALCEIIDVIVHSAAF</sequence>
<gene>
    <name evidence="7" type="ORF">BASA50_005861</name>
</gene>
<feature type="transmembrane region" description="Helical" evidence="4">
    <location>
        <begin position="281"/>
        <end position="302"/>
    </location>
</feature>
<organism evidence="7 8">
    <name type="scientific">Batrachochytrium salamandrivorans</name>
    <dbReference type="NCBI Taxonomy" id="1357716"/>
    <lineage>
        <taxon>Eukaryota</taxon>
        <taxon>Fungi</taxon>
        <taxon>Fungi incertae sedis</taxon>
        <taxon>Chytridiomycota</taxon>
        <taxon>Chytridiomycota incertae sedis</taxon>
        <taxon>Chytridiomycetes</taxon>
        <taxon>Rhizophydiales</taxon>
        <taxon>Rhizophydiales incertae sedis</taxon>
        <taxon>Batrachochytrium</taxon>
    </lineage>
</organism>
<feature type="transmembrane region" description="Helical" evidence="4">
    <location>
        <begin position="354"/>
        <end position="375"/>
    </location>
</feature>
<dbReference type="Gene3D" id="3.40.525.10">
    <property type="entry name" value="CRAL-TRIO lipid binding domain"/>
    <property type="match status" value="1"/>
</dbReference>
<feature type="transmembrane region" description="Helical" evidence="4">
    <location>
        <begin position="110"/>
        <end position="128"/>
    </location>
</feature>
<accession>A0ABQ8FBE1</accession>
<keyword evidence="4" id="KW-0812">Transmembrane</keyword>
<evidence type="ECO:0000259" key="6">
    <source>
        <dbReference type="PROSITE" id="PS50191"/>
    </source>
</evidence>
<comment type="caution">
    <text evidence="7">The sequence shown here is derived from an EMBL/GenBank/DDBJ whole genome shotgun (WGS) entry which is preliminary data.</text>
</comment>
<dbReference type="InterPro" id="IPR023152">
    <property type="entry name" value="RasGAP_CS"/>
</dbReference>
<dbReference type="Gene3D" id="1.10.506.10">
    <property type="entry name" value="GTPase Activation - p120gap, domain 1"/>
    <property type="match status" value="2"/>
</dbReference>
<proteinExistence type="predicted"/>
<dbReference type="PANTHER" id="PTHR10194:SF142">
    <property type="entry name" value="NEUROFIBROMIN"/>
    <property type="match status" value="1"/>
</dbReference>
<keyword evidence="4" id="KW-1133">Transmembrane helix</keyword>
<keyword evidence="2" id="KW-0597">Phosphoprotein</keyword>
<dbReference type="InterPro" id="IPR001251">
    <property type="entry name" value="CRAL-TRIO_dom"/>
</dbReference>
<dbReference type="InterPro" id="IPR039360">
    <property type="entry name" value="Ras_GTPase"/>
</dbReference>
<dbReference type="PROSITE" id="PS50191">
    <property type="entry name" value="CRAL_TRIO"/>
    <property type="match status" value="1"/>
</dbReference>
<evidence type="ECO:0000313" key="7">
    <source>
        <dbReference type="EMBL" id="KAH6595342.1"/>
    </source>
</evidence>
<feature type="domain" description="Ras-GAP" evidence="5">
    <location>
        <begin position="2156"/>
        <end position="2350"/>
    </location>
</feature>
<dbReference type="InterPro" id="IPR036865">
    <property type="entry name" value="CRAL-TRIO_dom_sf"/>
</dbReference>
<dbReference type="SUPFAM" id="SSF48350">
    <property type="entry name" value="GTPase activation domain, GAP"/>
    <property type="match status" value="1"/>
</dbReference>
<protein>
    <submittedName>
        <fullName evidence="7">Uncharacterized protein</fullName>
    </submittedName>
</protein>
<dbReference type="PROSITE" id="PS00509">
    <property type="entry name" value="RAS_GTPASE_ACTIV_1"/>
    <property type="match status" value="1"/>
</dbReference>
<dbReference type="Pfam" id="PF13716">
    <property type="entry name" value="CRAL_TRIO_2"/>
    <property type="match status" value="1"/>
</dbReference>
<evidence type="ECO:0000256" key="4">
    <source>
        <dbReference type="SAM" id="Phobius"/>
    </source>
</evidence>
<evidence type="ECO:0000256" key="1">
    <source>
        <dbReference type="ARBA" id="ARBA00022468"/>
    </source>
</evidence>
<evidence type="ECO:0000259" key="5">
    <source>
        <dbReference type="PROSITE" id="PS50018"/>
    </source>
</evidence>